<feature type="domain" description="Reverse transcriptase" evidence="1">
    <location>
        <begin position="494"/>
        <end position="744"/>
    </location>
</feature>
<evidence type="ECO:0000259" key="1">
    <source>
        <dbReference type="PROSITE" id="PS50878"/>
    </source>
</evidence>
<dbReference type="OrthoDB" id="416454at2759"/>
<dbReference type="PROSITE" id="PS50878">
    <property type="entry name" value="RT_POL"/>
    <property type="match status" value="1"/>
</dbReference>
<dbReference type="Proteomes" id="UP000007110">
    <property type="component" value="Unassembled WGS sequence"/>
</dbReference>
<dbReference type="RefSeq" id="XP_030854491.1">
    <property type="nucleotide sequence ID" value="XM_030998631.1"/>
</dbReference>
<organism evidence="2 3">
    <name type="scientific">Strongylocentrotus purpuratus</name>
    <name type="common">Purple sea urchin</name>
    <dbReference type="NCBI Taxonomy" id="7668"/>
    <lineage>
        <taxon>Eukaryota</taxon>
        <taxon>Metazoa</taxon>
        <taxon>Echinodermata</taxon>
        <taxon>Eleutherozoa</taxon>
        <taxon>Echinozoa</taxon>
        <taxon>Echinoidea</taxon>
        <taxon>Euechinoidea</taxon>
        <taxon>Echinacea</taxon>
        <taxon>Camarodonta</taxon>
        <taxon>Echinidea</taxon>
        <taxon>Strongylocentrotidae</taxon>
        <taxon>Strongylocentrotus</taxon>
    </lineage>
</organism>
<name>A0A7M7PNH2_STRPU</name>
<dbReference type="GeneID" id="100892567"/>
<accession>A0A7M7PNH2</accession>
<dbReference type="InParanoid" id="A0A7M7PNH2"/>
<reference evidence="3" key="1">
    <citation type="submission" date="2015-02" db="EMBL/GenBank/DDBJ databases">
        <title>Genome sequencing for Strongylocentrotus purpuratus.</title>
        <authorList>
            <person name="Murali S."/>
            <person name="Liu Y."/>
            <person name="Vee V."/>
            <person name="English A."/>
            <person name="Wang M."/>
            <person name="Skinner E."/>
            <person name="Han Y."/>
            <person name="Muzny D.M."/>
            <person name="Worley K.C."/>
            <person name="Gibbs R.A."/>
        </authorList>
    </citation>
    <scope>NUCLEOTIDE SEQUENCE</scope>
</reference>
<evidence type="ECO:0000313" key="3">
    <source>
        <dbReference type="Proteomes" id="UP000007110"/>
    </source>
</evidence>
<sequence length="936" mass="108204">MSAIKTDWEIEEKCAAYLATLNKKFDDMQSNLDQKADKTSMEKLSADVMATQKVVEGVNADIVKLSDRIELMHKEPEEIEKRKKNILIKGLPECRKSIADDARHQDKDIELDDTVDMSNEEICDQLFNSMDINVTPKSVHRLGKKKLDGKPRPIKVVLENEEDKKLLLRGGPKVRRVNPEGVSFNPSKVFISPDMTILQREEDFKLREELRRKRISDPNWIIRGKKLFLKTQVPPRDLPPDRVGSSGERKRKIYLYSKGDYSALSNEVKSVDWVKEFASRSMNERWELLKSKYSEWIDKYIPIKTVKSGQRHKPPWINFRSVRRAKKSRRGAAVQARKTGLNAHKEQYLQKKLHTEEVIRQAKVDYESSLINQIKTEPKKFYNYARHFSRSSATIEVLEHDGAKITDDQNKAEILNEFFASVLKPEPLELNLNLPLPEISHDNIVYDIEISPSRVREKLSKLHINKACGPDGIHVNVLRNVPDLDVPLGILFDQSIQTGQIPQEWKDANITPLFKKGSRLSPNNYRPVSLTSQVVKLLERIIYDKLMEHAVDNDMISCHQHGFQKKCSCVTQLLECLYDWTKAYDEAKGMDVIYLDFRKAFDTVPHRRLLYKLKHNGIRGHILNWIEGFLTGRRQRVVLRNGTSRWRSVTSGVPQGSILGPLLFLIFVNDIPDMVLTTAKMFADDTKIYRQITSKDDCDILQRDLNALAAWSKLWLLEFNAEKCVVLRIRAAINYNYSINGVHLQEVTNQKDLGVIISNTLTPNEHVDELVKKARCKIAMFRRCFTALDERKITILYQSIIRPALEYASSAWSPLTKKNIEKLEKVQTKCLRLGNKEIPIETLKERRARTDLINLYKYLNGYYTTPAQRFFSHPNKELRGHSRKVFQRRSRTQLTGHFYTNRVVQPWNNLPEKVVSAPTVATFKSQLRALPLGKEG</sequence>
<dbReference type="OMA" id="WKDANIT"/>
<dbReference type="InterPro" id="IPR043502">
    <property type="entry name" value="DNA/RNA_pol_sf"/>
</dbReference>
<protein>
    <recommendedName>
        <fullName evidence="1">Reverse transcriptase domain-containing protein</fullName>
    </recommendedName>
</protein>
<dbReference type="Pfam" id="PF00078">
    <property type="entry name" value="RVT_1"/>
    <property type="match status" value="1"/>
</dbReference>
<dbReference type="AlphaFoldDB" id="A0A7M7PNH2"/>
<proteinExistence type="predicted"/>
<reference evidence="2" key="2">
    <citation type="submission" date="2021-01" db="UniProtKB">
        <authorList>
            <consortium name="EnsemblMetazoa"/>
        </authorList>
    </citation>
    <scope>IDENTIFICATION</scope>
</reference>
<dbReference type="CDD" id="cd01650">
    <property type="entry name" value="RT_nLTR_like"/>
    <property type="match status" value="1"/>
</dbReference>
<dbReference type="KEGG" id="spu:100892567"/>
<evidence type="ECO:0000313" key="2">
    <source>
        <dbReference type="EnsemblMetazoa" id="XP_030854491"/>
    </source>
</evidence>
<dbReference type="PRINTS" id="PR01345">
    <property type="entry name" value="CERVTRCPTASE"/>
</dbReference>
<dbReference type="PANTHER" id="PTHR33332">
    <property type="entry name" value="REVERSE TRANSCRIPTASE DOMAIN-CONTAINING PROTEIN"/>
    <property type="match status" value="1"/>
</dbReference>
<dbReference type="EnsemblMetazoa" id="XM_030998631">
    <property type="protein sequence ID" value="XP_030854491"/>
    <property type="gene ID" value="LOC100892567"/>
</dbReference>
<dbReference type="SUPFAM" id="SSF56672">
    <property type="entry name" value="DNA/RNA polymerases"/>
    <property type="match status" value="1"/>
</dbReference>
<dbReference type="InterPro" id="IPR000477">
    <property type="entry name" value="RT_dom"/>
</dbReference>
<keyword evidence="3" id="KW-1185">Reference proteome</keyword>